<dbReference type="CDD" id="cd03886">
    <property type="entry name" value="M20_Acy1"/>
    <property type="match status" value="1"/>
</dbReference>
<organism evidence="5 6">
    <name type="scientific">Salibacter halophilus</name>
    <dbReference type="NCBI Taxonomy" id="1803916"/>
    <lineage>
        <taxon>Bacteria</taxon>
        <taxon>Pseudomonadati</taxon>
        <taxon>Bacteroidota</taxon>
        <taxon>Flavobacteriia</taxon>
        <taxon>Flavobacteriales</taxon>
        <taxon>Salibacteraceae</taxon>
        <taxon>Salibacter</taxon>
    </lineage>
</organism>
<dbReference type="PANTHER" id="PTHR11014:SF63">
    <property type="entry name" value="METALLOPEPTIDASE, PUTATIVE (AFU_ORTHOLOGUE AFUA_6G09600)-RELATED"/>
    <property type="match status" value="1"/>
</dbReference>
<comment type="similarity">
    <text evidence="1">Belongs to the peptidase M20 family.</text>
</comment>
<dbReference type="Proteomes" id="UP000435357">
    <property type="component" value="Unassembled WGS sequence"/>
</dbReference>
<dbReference type="SUPFAM" id="SSF53187">
    <property type="entry name" value="Zn-dependent exopeptidases"/>
    <property type="match status" value="1"/>
</dbReference>
<proteinExistence type="inferred from homology"/>
<dbReference type="Gene3D" id="3.30.70.360">
    <property type="match status" value="1"/>
</dbReference>
<accession>A0A6N6M854</accession>
<dbReference type="OrthoDB" id="9776731at2"/>
<feature type="binding site" evidence="3">
    <location>
        <position position="367"/>
    </location>
    <ligand>
        <name>Mn(2+)</name>
        <dbReference type="ChEBI" id="CHEBI:29035"/>
        <label>2</label>
    </ligand>
</feature>
<dbReference type="InterPro" id="IPR002933">
    <property type="entry name" value="Peptidase_M20"/>
</dbReference>
<keyword evidence="3" id="KW-0479">Metal-binding</keyword>
<feature type="domain" description="Peptidase M20 dimerisation" evidence="4">
    <location>
        <begin position="193"/>
        <end position="285"/>
    </location>
</feature>
<sequence length="395" mass="44153">MTDIKNKIEKLVGQNLNKVLEIRRHIHQHPELSFKEFETSAYIKSILDELEISYADNWVKTGIVAEIQGEKPGPTIALRADIDALPIDEKTDLPFKSEKEGIMHACGHDVHSSSLIGVLTVINELKSEFAGKVIFIFQPGEEEIPGGASLMIKEGLLEKFKPKSIVAQHTFPDLPAGKVGFFPGTYMASNDELHVTVKGKGGHGAMPHKTVDTVLMSAHLITSLQQVISRSKDPFTPAVLTFGRIEGLGATNVIPNEVHLQGTFRTMDEAYREKAHERMLAIANGIAEGMGGSIDFKIRRGYPNVHNDEDLTEKCMNWAREYLGDENVINLEQRMTSEDFAFYSQEIPGCFYRLGTGFNNRENFGLHHPKYEVNEDALKTGIELMSYLTIKQLEQ</sequence>
<dbReference type="GO" id="GO:0046872">
    <property type="term" value="F:metal ion binding"/>
    <property type="evidence" value="ECO:0007669"/>
    <property type="project" value="UniProtKB-KW"/>
</dbReference>
<feature type="binding site" evidence="3">
    <location>
        <position position="106"/>
    </location>
    <ligand>
        <name>Mn(2+)</name>
        <dbReference type="ChEBI" id="CHEBI:29035"/>
        <label>2</label>
    </ligand>
</feature>
<gene>
    <name evidence="5" type="ORF">F3059_02030</name>
</gene>
<dbReference type="SUPFAM" id="SSF55031">
    <property type="entry name" value="Bacterial exopeptidase dimerisation domain"/>
    <property type="match status" value="1"/>
</dbReference>
<name>A0A6N6M854_9FLAO</name>
<dbReference type="InterPro" id="IPR036264">
    <property type="entry name" value="Bact_exopeptidase_dim_dom"/>
</dbReference>
<evidence type="ECO:0000313" key="6">
    <source>
        <dbReference type="Proteomes" id="UP000435357"/>
    </source>
</evidence>
<dbReference type="PIRSF" id="PIRSF005962">
    <property type="entry name" value="Pept_M20D_amidohydro"/>
    <property type="match status" value="1"/>
</dbReference>
<keyword evidence="2 5" id="KW-0378">Hydrolase</keyword>
<feature type="binding site" evidence="3">
    <location>
        <position position="142"/>
    </location>
    <ligand>
        <name>Mn(2+)</name>
        <dbReference type="ChEBI" id="CHEBI:29035"/>
        <label>2</label>
    </ligand>
</feature>
<dbReference type="Pfam" id="PF07687">
    <property type="entry name" value="M20_dimer"/>
    <property type="match status" value="1"/>
</dbReference>
<comment type="cofactor">
    <cofactor evidence="3">
        <name>Mn(2+)</name>
        <dbReference type="ChEBI" id="CHEBI:29035"/>
    </cofactor>
    <text evidence="3">The Mn(2+) ion enhances activity.</text>
</comment>
<evidence type="ECO:0000259" key="4">
    <source>
        <dbReference type="Pfam" id="PF07687"/>
    </source>
</evidence>
<dbReference type="Gene3D" id="3.40.630.10">
    <property type="entry name" value="Zn peptidases"/>
    <property type="match status" value="1"/>
</dbReference>
<evidence type="ECO:0000256" key="2">
    <source>
        <dbReference type="ARBA" id="ARBA00022801"/>
    </source>
</evidence>
<reference evidence="5 6" key="1">
    <citation type="submission" date="2019-09" db="EMBL/GenBank/DDBJ databases">
        <title>Genomes of Cryomorphaceae.</title>
        <authorList>
            <person name="Bowman J.P."/>
        </authorList>
    </citation>
    <scope>NUCLEOTIDE SEQUENCE [LARGE SCALE GENOMIC DNA]</scope>
    <source>
        <strain evidence="5 6">KCTC 52047</strain>
    </source>
</reference>
<feature type="binding site" evidence="3">
    <location>
        <position position="169"/>
    </location>
    <ligand>
        <name>Mn(2+)</name>
        <dbReference type="ChEBI" id="CHEBI:29035"/>
        <label>2</label>
    </ligand>
</feature>
<dbReference type="InterPro" id="IPR011650">
    <property type="entry name" value="Peptidase_M20_dimer"/>
</dbReference>
<protein>
    <submittedName>
        <fullName evidence="5">Amidohydrolase</fullName>
    </submittedName>
</protein>
<keyword evidence="6" id="KW-1185">Reference proteome</keyword>
<evidence type="ECO:0000256" key="3">
    <source>
        <dbReference type="PIRSR" id="PIRSR005962-1"/>
    </source>
</evidence>
<dbReference type="FunFam" id="3.30.70.360:FF:000014">
    <property type="entry name" value="N-acyl-L-amino acid amidohydrolase"/>
    <property type="match status" value="1"/>
</dbReference>
<dbReference type="AlphaFoldDB" id="A0A6N6M854"/>
<dbReference type="EMBL" id="WACR01000001">
    <property type="protein sequence ID" value="KAB1066278.1"/>
    <property type="molecule type" value="Genomic_DNA"/>
</dbReference>
<comment type="caution">
    <text evidence="5">The sequence shown here is derived from an EMBL/GenBank/DDBJ whole genome shotgun (WGS) entry which is preliminary data.</text>
</comment>
<dbReference type="RefSeq" id="WP_151166266.1">
    <property type="nucleotide sequence ID" value="NZ_WACR01000001.1"/>
</dbReference>
<keyword evidence="3" id="KW-0464">Manganese</keyword>
<dbReference type="InterPro" id="IPR017439">
    <property type="entry name" value="Amidohydrolase"/>
</dbReference>
<evidence type="ECO:0000256" key="1">
    <source>
        <dbReference type="ARBA" id="ARBA00006153"/>
    </source>
</evidence>
<dbReference type="NCBIfam" id="TIGR01891">
    <property type="entry name" value="amidohydrolases"/>
    <property type="match status" value="1"/>
</dbReference>
<feature type="binding site" evidence="3">
    <location>
        <position position="108"/>
    </location>
    <ligand>
        <name>Mn(2+)</name>
        <dbReference type="ChEBI" id="CHEBI:29035"/>
        <label>2</label>
    </ligand>
</feature>
<dbReference type="Pfam" id="PF01546">
    <property type="entry name" value="Peptidase_M20"/>
    <property type="match status" value="1"/>
</dbReference>
<dbReference type="PANTHER" id="PTHR11014">
    <property type="entry name" value="PEPTIDASE M20 FAMILY MEMBER"/>
    <property type="match status" value="1"/>
</dbReference>
<dbReference type="GO" id="GO:0016787">
    <property type="term" value="F:hydrolase activity"/>
    <property type="evidence" value="ECO:0007669"/>
    <property type="project" value="UniProtKB-KW"/>
</dbReference>
<evidence type="ECO:0000313" key="5">
    <source>
        <dbReference type="EMBL" id="KAB1066278.1"/>
    </source>
</evidence>